<gene>
    <name evidence="12" type="ORF">rCG_25900</name>
</gene>
<dbReference type="Gene3D" id="1.20.1070.10">
    <property type="entry name" value="Rhodopsin 7-helix transmembrane proteins"/>
    <property type="match status" value="1"/>
</dbReference>
<dbReference type="InterPro" id="IPR000276">
    <property type="entry name" value="GPCR_Rhodpsn"/>
</dbReference>
<evidence type="ECO:0000256" key="5">
    <source>
        <dbReference type="ARBA" id="ARBA00023040"/>
    </source>
</evidence>
<dbReference type="InterPro" id="IPR017452">
    <property type="entry name" value="GPCR_Rhodpsn_7TM"/>
</dbReference>
<feature type="transmembrane region" description="Helical" evidence="10">
    <location>
        <begin position="127"/>
        <end position="148"/>
    </location>
</feature>
<feature type="compositionally biased region" description="Low complexity" evidence="9">
    <location>
        <begin position="165"/>
        <end position="178"/>
    </location>
</feature>
<evidence type="ECO:0000256" key="7">
    <source>
        <dbReference type="ARBA" id="ARBA00023170"/>
    </source>
</evidence>
<evidence type="ECO:0000256" key="1">
    <source>
        <dbReference type="ARBA" id="ARBA00004651"/>
    </source>
</evidence>
<evidence type="ECO:0000259" key="11">
    <source>
        <dbReference type="PROSITE" id="PS50262"/>
    </source>
</evidence>
<reference evidence="12 13" key="1">
    <citation type="submission" date="2005-09" db="EMBL/GenBank/DDBJ databases">
        <authorList>
            <person name="Mural R.J."/>
            <person name="Li P.W."/>
            <person name="Adams M.D."/>
            <person name="Amanatides P.G."/>
            <person name="Baden-Tillson H."/>
            <person name="Barnstead M."/>
            <person name="Chin S.H."/>
            <person name="Dew I."/>
            <person name="Evans C.A."/>
            <person name="Ferriera S."/>
            <person name="Flanigan M."/>
            <person name="Fosler C."/>
            <person name="Glodek A."/>
            <person name="Gu Z."/>
            <person name="Holt R.A."/>
            <person name="Jennings D."/>
            <person name="Kraft C.L."/>
            <person name="Lu F."/>
            <person name="Nguyen T."/>
            <person name="Nusskern D.R."/>
            <person name="Pfannkoch C.M."/>
            <person name="Sitter C."/>
            <person name="Sutton G.G."/>
            <person name="Venter J.C."/>
            <person name="Wang Z."/>
            <person name="Woodage T."/>
            <person name="Zheng X.H."/>
            <person name="Zhong F."/>
        </authorList>
    </citation>
    <scope>NUCLEOTIDE SEQUENCE [LARGE SCALE GENOMIC DNA]</scope>
    <source>
        <strain>BN</strain>
        <strain evidence="13">Sprague-Dawley</strain>
    </source>
</reference>
<dbReference type="PROSITE" id="PS50262">
    <property type="entry name" value="G_PROTEIN_RECEP_F1_2"/>
    <property type="match status" value="1"/>
</dbReference>
<keyword evidence="5" id="KW-0297">G-protein coupled receptor</keyword>
<keyword evidence="4 10" id="KW-1133">Transmembrane helix</keyword>
<feature type="domain" description="G-protein coupled receptors family 1 profile" evidence="11">
    <location>
        <begin position="31"/>
        <end position="148"/>
    </location>
</feature>
<sequence length="357" mass="36195">MASSSGLSVTELAGSVGFILAVLVEVGAVLGNGTLLVVVLRTPDLQDAFYLAHLCVVDLLAAASIMPLGLLAAPPGLGSVPLDPSSCRAARFLSAALLPACTLGVAALGLARYRLIVHPLRPGARPAPALVLTAVWSAAALLGALSLLGPPPAPPPAPARCSHLPGGAARRSPAPARYPAPLRLSGQPPLLLALPPATSAWGQGGPGPSLGRGPVCSLLAALCLRVFGARGSRRSGRGCCHLGSLLRLRGSPLSLWSAAAPGAPGAGPPHPRSTTSGPESLHTASLGPADTPSAPPGTLQGPCPRPLGGTRTEPRIGWTEPESVRGHLRFLLSWAKEGGVIGHIYPLLRLWQVLCTH</sequence>
<evidence type="ECO:0000256" key="4">
    <source>
        <dbReference type="ARBA" id="ARBA00022989"/>
    </source>
</evidence>
<dbReference type="PANTHER" id="PTHR22752">
    <property type="entry name" value="G PROTEIN-COUPLED RECEPTOR"/>
    <property type="match status" value="1"/>
</dbReference>
<keyword evidence="3 10" id="KW-0812">Transmembrane</keyword>
<evidence type="ECO:0000313" key="13">
    <source>
        <dbReference type="Proteomes" id="UP000234681"/>
    </source>
</evidence>
<dbReference type="GO" id="GO:0005886">
    <property type="term" value="C:plasma membrane"/>
    <property type="evidence" value="ECO:0007669"/>
    <property type="project" value="UniProtKB-SubCell"/>
</dbReference>
<evidence type="ECO:0000256" key="9">
    <source>
        <dbReference type="SAM" id="MobiDB-lite"/>
    </source>
</evidence>
<evidence type="ECO:0000256" key="2">
    <source>
        <dbReference type="ARBA" id="ARBA00022475"/>
    </source>
</evidence>
<dbReference type="PANTHER" id="PTHR22752:SF11">
    <property type="entry name" value="G-PROTEIN COUPLED RECEPTOR 62"/>
    <property type="match status" value="1"/>
</dbReference>
<feature type="transmembrane region" description="Helical" evidence="10">
    <location>
        <begin position="50"/>
        <end position="72"/>
    </location>
</feature>
<dbReference type="AlphaFoldDB" id="A6I2T5"/>
<feature type="transmembrane region" description="Helical" evidence="10">
    <location>
        <begin position="92"/>
        <end position="115"/>
    </location>
</feature>
<organism evidence="12 13">
    <name type="scientific">Rattus norvegicus</name>
    <name type="common">Rat</name>
    <dbReference type="NCBI Taxonomy" id="10116"/>
    <lineage>
        <taxon>Eukaryota</taxon>
        <taxon>Metazoa</taxon>
        <taxon>Chordata</taxon>
        <taxon>Craniata</taxon>
        <taxon>Vertebrata</taxon>
        <taxon>Euteleostomi</taxon>
        <taxon>Mammalia</taxon>
        <taxon>Eutheria</taxon>
        <taxon>Euarchontoglires</taxon>
        <taxon>Glires</taxon>
        <taxon>Rodentia</taxon>
        <taxon>Myomorpha</taxon>
        <taxon>Muroidea</taxon>
        <taxon>Muridae</taxon>
        <taxon>Murinae</taxon>
        <taxon>Rattus</taxon>
    </lineage>
</organism>
<name>A6I2T5_RAT</name>
<protein>
    <submittedName>
        <fullName evidence="12">RCG25900</fullName>
    </submittedName>
</protein>
<feature type="region of interest" description="Disordered" evidence="9">
    <location>
        <begin position="259"/>
        <end position="319"/>
    </location>
</feature>
<feature type="transmembrane region" description="Helical" evidence="10">
    <location>
        <begin position="12"/>
        <end position="38"/>
    </location>
</feature>
<dbReference type="EMBL" id="CH473954">
    <property type="protein sequence ID" value="EDL77292.1"/>
    <property type="molecule type" value="Genomic_DNA"/>
</dbReference>
<feature type="region of interest" description="Disordered" evidence="9">
    <location>
        <begin position="156"/>
        <end position="178"/>
    </location>
</feature>
<accession>A6I2T5</accession>
<evidence type="ECO:0000256" key="8">
    <source>
        <dbReference type="ARBA" id="ARBA00023224"/>
    </source>
</evidence>
<evidence type="ECO:0000256" key="3">
    <source>
        <dbReference type="ARBA" id="ARBA00022692"/>
    </source>
</evidence>
<keyword evidence="2" id="KW-1003">Cell membrane</keyword>
<dbReference type="SUPFAM" id="SSF81321">
    <property type="entry name" value="Family A G protein-coupled receptor-like"/>
    <property type="match status" value="1"/>
</dbReference>
<evidence type="ECO:0000256" key="6">
    <source>
        <dbReference type="ARBA" id="ARBA00023136"/>
    </source>
</evidence>
<comment type="subcellular location">
    <subcellularLocation>
        <location evidence="1">Cell membrane</location>
        <topology evidence="1">Multi-pass membrane protein</topology>
    </subcellularLocation>
</comment>
<proteinExistence type="predicted"/>
<dbReference type="Proteomes" id="UP000234681">
    <property type="component" value="Chromosome 8"/>
</dbReference>
<keyword evidence="6 10" id="KW-0472">Membrane</keyword>
<dbReference type="Pfam" id="PF00001">
    <property type="entry name" value="7tm_1"/>
    <property type="match status" value="1"/>
</dbReference>
<dbReference type="GO" id="GO:0004930">
    <property type="term" value="F:G protein-coupled receptor activity"/>
    <property type="evidence" value="ECO:0007669"/>
    <property type="project" value="UniProtKB-KW"/>
</dbReference>
<keyword evidence="7" id="KW-0675">Receptor</keyword>
<evidence type="ECO:0000313" key="12">
    <source>
        <dbReference type="EMBL" id="EDL77292.1"/>
    </source>
</evidence>
<keyword evidence="8" id="KW-0807">Transducer</keyword>
<evidence type="ECO:0000256" key="10">
    <source>
        <dbReference type="SAM" id="Phobius"/>
    </source>
</evidence>